<dbReference type="PANTHER" id="PTHR46007">
    <property type="entry name" value="MEDIATOR OF RNA POLYMERASE II TRANSCRIPTION SUBUNIT 12"/>
    <property type="match status" value="1"/>
</dbReference>
<organism evidence="10 11">
    <name type="scientific">Anser brachyrhynchus</name>
    <name type="common">Pink-footed goose</name>
    <dbReference type="NCBI Taxonomy" id="132585"/>
    <lineage>
        <taxon>Eukaryota</taxon>
        <taxon>Metazoa</taxon>
        <taxon>Chordata</taxon>
        <taxon>Craniata</taxon>
        <taxon>Vertebrata</taxon>
        <taxon>Euteleostomi</taxon>
        <taxon>Archelosauria</taxon>
        <taxon>Archosauria</taxon>
        <taxon>Dinosauria</taxon>
        <taxon>Saurischia</taxon>
        <taxon>Theropoda</taxon>
        <taxon>Coelurosauria</taxon>
        <taxon>Aves</taxon>
        <taxon>Neognathae</taxon>
        <taxon>Galloanserae</taxon>
        <taxon>Anseriformes</taxon>
        <taxon>Anatidae</taxon>
        <taxon>Anserinae</taxon>
        <taxon>Anser</taxon>
    </lineage>
</organism>
<dbReference type="InterPro" id="IPR021989">
    <property type="entry name" value="Mediator_Med12_catenin-bd"/>
</dbReference>
<protein>
    <submittedName>
        <fullName evidence="10">Mediator complex subunit 12</fullName>
    </submittedName>
</protein>
<dbReference type="GO" id="GO:0008013">
    <property type="term" value="F:beta-catenin binding"/>
    <property type="evidence" value="ECO:0007669"/>
    <property type="project" value="InterPro"/>
</dbReference>
<sequence>PGCACPAPYESRGGPVARPLGGPSVQHLSLGDELTALNVKQGFNNQPAVSGDEHGSAKNVNFNPAKISSNFSSIIAEKLRCNTLPDTGRRKPQVNQKDNFWLVTARSQSAINNWFTDLAGTKPLTHLAKKVPIFSKKEEVFGYLAKYTVPVMRAAWLIKMTCAYYAAITETKVKKRHVIDPFIEWTQIITKYLSEQLQKIAEFYRQLPGQGCGSPSGPMPQEVEQALKQWDYNEKLAMFMFQDGMLDRHEFLTWVLECFEKIRSGEDEFLKMLLPLLLRVRAKLREIEQQIKERGQAVEVRWSFDKCQETTAGFTIGRVLHTLEVLDSHSFERSDFSNSLDSLYNRIFGLGPTKDSHEISPDDDAVVALLCEWAVSYKRSGRHRAMVVAKLLEKRQAEIEAERCGDSEVVDEKGSISSGSLSAASAPVFQDVLMQFLDTQAPMLTDPGKENEKVEFFNLVLLFCELIRHDVFSHNIYMCTLISRGDLAMDSHGPRPPSPFDDPAEEHDRKETEGNSGIKLEVRIQAPWISCALLPLIILSCFYQLCRLLAITSSLYDQPRHIQYATHFPIPQEESCSHECNQRLVVLFGVGKQRDDARHTIKKITKDILKVLNRKSTAETGGEEGQKRKKSKPEAFPTAEDIFAKFQHLSHFDQHQVTSQVSRNVLEQITSFALGMSYHLPLVQHVQFIFDLMEYSLNISGLIDFAIQLLNELSVVEAELLLKSSDLVGSYTTSLCLCIVAVLRHYHSCLILNQDQMAQVFEGLCGVVKHGMNRSDGSSAERCILAYLYDLYTSCSHLKSKFGELFSDFCSKVKNTIYCNVEPSDSNMLWEPEFMIDTIENPSAHNFTYTNLGKSLNENPANRYSFVCNALMHVCVGHHDPDRVNDIAILCAELTGYCKSLSAEWLGVLKALCCSSNNGTCGFNDLLCNVDVSDLSFHDSLATFVAILIARQCLLLEDLIRCAAIPSLLNAACSEQDSEPGARLTCRILLHLFKTPQLNPCQQDGNKPTVGIRSSCDRHLLAASQNRIVDGAVFAVLKAVFVLGVYLNTCSFLVGDAELKGSGFSHPGGVDDLMDDELGTRKAGGRVVTVETASLDIYAKYVLRSICQQEWVGERCLKSLCEDSNDLQDPVLSSTQAQRLMQLICYPHRLLDNEEGENPQRQRIKRILQNLDQWTMRQSSLELQLMIKQTLSFLPYLQEMNSLLENIAKATIEVFQQSAETSSASSAGNGVNNLSSSASATPASNKSKPILSSLERSGVWLVAPLIAKLPTSVQGHVLKAAGEELEKGQHLGSSSRKERDRQKQKSMSLLSQQPFLSLVLTCLKGQDEQREGLLTSLYSQVQQIVTNWREDQYQDDCKAKQLMHEALKLRLNLVGGMFDTVQRSTQQTTEWAVLLLDIISSGTVDMQSNNELFTTVLDMLSVLINGTLAADMSSISQGSMEENKRAYMNLVKKLRKELGDRQSDSLEKVRQLLPLPKQTRDVITCEPQGSLIDTKGNKIAGFDSIFKKEGLQVSTKQKISPWDLFEGLKHSAPLSWGWFGTVRVDRKVSRFEEQQRLLLYHTHLKPKPRSYYLEPLPLPPEEEEPPTPVTLEPEKKAVEPTKADKTSSNPATSTEERKKKQSKTKKRNQSASKSEVNDCPTDTDLLCPTPLHVSHSVSFALAGGPRLDTSYRPVRMPLGKLVQSRPPYSGVLPSGMGSMMGIDPSYKPAVYRQQPPVSQGQILRQQLQAKLVSQRCALAGPHSTASPSCWLPLSAVARTLQPYLCLCPQKVFVPLGSSVFANGFVRPVSPTVGGDCE</sequence>
<accession>A0A8B9CTL0</accession>
<dbReference type="InterPro" id="IPR021990">
    <property type="entry name" value="Mediator_Med12_LCEWAV"/>
</dbReference>
<evidence type="ECO:0000313" key="11">
    <source>
        <dbReference type="Proteomes" id="UP000694426"/>
    </source>
</evidence>
<evidence type="ECO:0000256" key="3">
    <source>
        <dbReference type="ARBA" id="ARBA00022491"/>
    </source>
</evidence>
<evidence type="ECO:0000256" key="5">
    <source>
        <dbReference type="ARBA" id="ARBA00023159"/>
    </source>
</evidence>
<feature type="region of interest" description="Disordered" evidence="8">
    <location>
        <begin position="1284"/>
        <end position="1308"/>
    </location>
</feature>
<evidence type="ECO:0000256" key="8">
    <source>
        <dbReference type="SAM" id="MobiDB-lite"/>
    </source>
</evidence>
<feature type="domain" description="Mediator complex subunit Med12" evidence="9">
    <location>
        <begin position="99"/>
        <end position="159"/>
    </location>
</feature>
<reference evidence="10" key="1">
    <citation type="submission" date="2025-08" db="UniProtKB">
        <authorList>
            <consortium name="Ensembl"/>
        </authorList>
    </citation>
    <scope>IDENTIFICATION</scope>
</reference>
<name>A0A8B9CTL0_9AVES</name>
<evidence type="ECO:0000259" key="9">
    <source>
        <dbReference type="SMART" id="SM01281"/>
    </source>
</evidence>
<dbReference type="SMART" id="SM01281">
    <property type="entry name" value="Med12"/>
    <property type="match status" value="1"/>
</dbReference>
<dbReference type="Proteomes" id="UP000694426">
    <property type="component" value="Unplaced"/>
</dbReference>
<evidence type="ECO:0000256" key="2">
    <source>
        <dbReference type="ARBA" id="ARBA00010289"/>
    </source>
</evidence>
<keyword evidence="5" id="KW-0010">Activator</keyword>
<gene>
    <name evidence="10" type="primary">MED12</name>
</gene>
<dbReference type="Pfam" id="PF09497">
    <property type="entry name" value="Med12"/>
    <property type="match status" value="1"/>
</dbReference>
<feature type="region of interest" description="Disordered" evidence="8">
    <location>
        <begin position="1222"/>
        <end position="1248"/>
    </location>
</feature>
<feature type="compositionally biased region" description="Basic and acidic residues" evidence="8">
    <location>
        <begin position="1592"/>
        <end position="1605"/>
    </location>
</feature>
<keyword evidence="7" id="KW-0539">Nucleus</keyword>
<evidence type="ECO:0000256" key="1">
    <source>
        <dbReference type="ARBA" id="ARBA00004123"/>
    </source>
</evidence>
<keyword evidence="3" id="KW-0678">Repressor</keyword>
<keyword evidence="6" id="KW-0804">Transcription</keyword>
<feature type="region of interest" description="Disordered" evidence="8">
    <location>
        <begin position="1570"/>
        <end position="1642"/>
    </location>
</feature>
<reference evidence="10" key="2">
    <citation type="submission" date="2025-09" db="UniProtKB">
        <authorList>
            <consortium name="Ensembl"/>
        </authorList>
    </citation>
    <scope>IDENTIFICATION</scope>
</reference>
<dbReference type="InterPro" id="IPR051647">
    <property type="entry name" value="Mediator_comp_sub12"/>
</dbReference>
<evidence type="ECO:0000256" key="4">
    <source>
        <dbReference type="ARBA" id="ARBA00023015"/>
    </source>
</evidence>
<feature type="region of interest" description="Disordered" evidence="8">
    <location>
        <begin position="490"/>
        <end position="515"/>
    </location>
</feature>
<evidence type="ECO:0000256" key="7">
    <source>
        <dbReference type="ARBA" id="ARBA00023242"/>
    </source>
</evidence>
<dbReference type="GO" id="GO:0045944">
    <property type="term" value="P:positive regulation of transcription by RNA polymerase II"/>
    <property type="evidence" value="ECO:0007669"/>
    <property type="project" value="TreeGrafter"/>
</dbReference>
<comment type="similarity">
    <text evidence="2">Belongs to the Mediator complex subunit 12 family.</text>
</comment>
<dbReference type="PANTHER" id="PTHR46007:SF2">
    <property type="entry name" value="MEDIATOR OF RNA POLYMERASE II TRANSCRIPTION SUBUNIT 12"/>
    <property type="match status" value="1"/>
</dbReference>
<comment type="subcellular location">
    <subcellularLocation>
        <location evidence="1">Nucleus</location>
    </subcellularLocation>
</comment>
<dbReference type="Pfam" id="PF12145">
    <property type="entry name" value="Med12-LCEWAV"/>
    <property type="match status" value="2"/>
</dbReference>
<evidence type="ECO:0000313" key="10">
    <source>
        <dbReference type="Ensembl" id="ENSABRP00000024113.1"/>
    </source>
</evidence>
<dbReference type="GeneTree" id="ENSGT00440000037505"/>
<feature type="compositionally biased region" description="Low complexity" evidence="8">
    <location>
        <begin position="1222"/>
        <end position="1240"/>
    </location>
</feature>
<dbReference type="GO" id="GO:0003713">
    <property type="term" value="F:transcription coactivator activity"/>
    <property type="evidence" value="ECO:0007669"/>
    <property type="project" value="TreeGrafter"/>
</dbReference>
<dbReference type="Ensembl" id="ENSABRT00000033863.1">
    <property type="protein sequence ID" value="ENSABRP00000024113.1"/>
    <property type="gene ID" value="ENSABRG00000019390.1"/>
</dbReference>
<keyword evidence="4" id="KW-0805">Transcription regulation</keyword>
<dbReference type="GO" id="GO:0016592">
    <property type="term" value="C:mediator complex"/>
    <property type="evidence" value="ECO:0007669"/>
    <property type="project" value="InterPro"/>
</dbReference>
<proteinExistence type="inferred from homology"/>
<feature type="compositionally biased region" description="Basic and acidic residues" evidence="8">
    <location>
        <begin position="1284"/>
        <end position="1303"/>
    </location>
</feature>
<evidence type="ECO:0000256" key="6">
    <source>
        <dbReference type="ARBA" id="ARBA00023163"/>
    </source>
</evidence>
<feature type="compositionally biased region" description="Basic residues" evidence="8">
    <location>
        <begin position="1619"/>
        <end position="1628"/>
    </location>
</feature>
<dbReference type="InterPro" id="IPR019035">
    <property type="entry name" value="Mediator_Med12"/>
</dbReference>
<dbReference type="Pfam" id="PF12144">
    <property type="entry name" value="Med12-PQL"/>
    <property type="match status" value="1"/>
</dbReference>
<keyword evidence="11" id="KW-1185">Reference proteome</keyword>